<dbReference type="InterPro" id="IPR052162">
    <property type="entry name" value="Sensor_kinase/Photoreceptor"/>
</dbReference>
<evidence type="ECO:0000256" key="7">
    <source>
        <dbReference type="SAM" id="MobiDB-lite"/>
    </source>
</evidence>
<dbReference type="Pfam" id="PF13185">
    <property type="entry name" value="GAF_2"/>
    <property type="match status" value="1"/>
</dbReference>
<dbReference type="InterPro" id="IPR013655">
    <property type="entry name" value="PAS_fold_3"/>
</dbReference>
<dbReference type="InterPro" id="IPR000700">
    <property type="entry name" value="PAS-assoc_C"/>
</dbReference>
<dbReference type="Gene3D" id="3.30.450.20">
    <property type="entry name" value="PAS domain"/>
    <property type="match status" value="2"/>
</dbReference>
<feature type="region of interest" description="Disordered" evidence="7">
    <location>
        <begin position="1"/>
        <end position="21"/>
    </location>
</feature>
<feature type="coiled-coil region" evidence="6">
    <location>
        <begin position="502"/>
        <end position="539"/>
    </location>
</feature>
<evidence type="ECO:0000313" key="10">
    <source>
        <dbReference type="Proteomes" id="UP000199514"/>
    </source>
</evidence>
<dbReference type="PANTHER" id="PTHR43304">
    <property type="entry name" value="PHYTOCHROME-LIKE PROTEIN CPH1"/>
    <property type="match status" value="1"/>
</dbReference>
<dbReference type="InterPro" id="IPR035965">
    <property type="entry name" value="PAS-like_dom_sf"/>
</dbReference>
<evidence type="ECO:0000256" key="5">
    <source>
        <dbReference type="ARBA" id="ARBA00022777"/>
    </source>
</evidence>
<evidence type="ECO:0000259" key="8">
    <source>
        <dbReference type="PROSITE" id="PS50113"/>
    </source>
</evidence>
<dbReference type="SUPFAM" id="SSF55781">
    <property type="entry name" value="GAF domain-like"/>
    <property type="match status" value="1"/>
</dbReference>
<dbReference type="AlphaFoldDB" id="A0A1I1DU58"/>
<feature type="domain" description="PAC" evidence="8">
    <location>
        <begin position="342"/>
        <end position="394"/>
    </location>
</feature>
<dbReference type="SUPFAM" id="SSF55785">
    <property type="entry name" value="PYP-like sensor domain (PAS domain)"/>
    <property type="match status" value="2"/>
</dbReference>
<evidence type="ECO:0000313" key="9">
    <source>
        <dbReference type="EMBL" id="SFB78337.1"/>
    </source>
</evidence>
<dbReference type="EMBL" id="FOLE01000001">
    <property type="protein sequence ID" value="SFB78337.1"/>
    <property type="molecule type" value="Genomic_DNA"/>
</dbReference>
<dbReference type="RefSeq" id="WP_091506603.1">
    <property type="nucleotide sequence ID" value="NZ_FOLE01000001.1"/>
</dbReference>
<dbReference type="PANTHER" id="PTHR43304:SF1">
    <property type="entry name" value="PAC DOMAIN-CONTAINING PROTEIN"/>
    <property type="match status" value="1"/>
</dbReference>
<dbReference type="Pfam" id="PF08447">
    <property type="entry name" value="PAS_3"/>
    <property type="match status" value="1"/>
</dbReference>
<feature type="coiled-coil region" evidence="6">
    <location>
        <begin position="197"/>
        <end position="259"/>
    </location>
</feature>
<evidence type="ECO:0000256" key="2">
    <source>
        <dbReference type="ARBA" id="ARBA00012438"/>
    </source>
</evidence>
<evidence type="ECO:0000256" key="4">
    <source>
        <dbReference type="ARBA" id="ARBA00022679"/>
    </source>
</evidence>
<dbReference type="InterPro" id="IPR000014">
    <property type="entry name" value="PAS"/>
</dbReference>
<dbReference type="InterPro" id="IPR029016">
    <property type="entry name" value="GAF-like_dom_sf"/>
</dbReference>
<sequence>MIPTATYEQEPVAANGQNPSMKQKSLEDRLWMDSTLSRFDEVLRINYDKTIEVFTDLVVAETCEIVGAISGSFFVVDEQRNIILATAGFGCTPETMAKTQFKIGEGIVGQVVKSKATRYIENVPAQSVLVASSLGSISAASLICLPLIFNEKVYGVIELISLRPLENKFQDFLERLCKNIASTLQSIQNNMRTRELLIQLQEEASQRAAQEEELRQNLEELEATQEQMQRQQSELQLLKENLEREVADQTAELKNLMQRFDLAASTTTEGLWDIMIPSNMEVDGTTPFWCSDTMRKMLGYANEQEFPGLLQNWIDLYHPEDTAAVEKAFLDHLFDVTGKYKYDIECRLRLKDGSYQWFRAVGNTLRDPQGRPIRVAGSLINVQAQKDIDKLHHELVAEKQRIELMAQTLEKVLVSLPDGLFTSDMDGNIDRFNDATLHLIAANPDHKPENAKDFLKMMRLERLNNHQRYRQKLFCLDGSTKLVELVTNSFEIGDKKQRVFYMRDITDAVRKEQDLINTLEQLEEAKSNLEQASTSNRKLKN</sequence>
<proteinExistence type="predicted"/>
<dbReference type="STRING" id="927664.SAMN05421780_101461"/>
<keyword evidence="5" id="KW-0418">Kinase</keyword>
<keyword evidence="6" id="KW-0175">Coiled coil</keyword>
<dbReference type="PROSITE" id="PS50113">
    <property type="entry name" value="PAC"/>
    <property type="match status" value="1"/>
</dbReference>
<dbReference type="CDD" id="cd00130">
    <property type="entry name" value="PAS"/>
    <property type="match status" value="1"/>
</dbReference>
<reference evidence="9 10" key="1">
    <citation type="submission" date="2016-10" db="EMBL/GenBank/DDBJ databases">
        <authorList>
            <person name="de Groot N.N."/>
        </authorList>
    </citation>
    <scope>NUCLEOTIDE SEQUENCE [LARGE SCALE GENOMIC DNA]</scope>
    <source>
        <strain evidence="9 10">DSM 6793</strain>
    </source>
</reference>
<dbReference type="SMART" id="SM00086">
    <property type="entry name" value="PAC"/>
    <property type="match status" value="2"/>
</dbReference>
<keyword evidence="4" id="KW-0808">Transferase</keyword>
<dbReference type="SMART" id="SM00065">
    <property type="entry name" value="GAF"/>
    <property type="match status" value="1"/>
</dbReference>
<dbReference type="GO" id="GO:0004673">
    <property type="term" value="F:protein histidine kinase activity"/>
    <property type="evidence" value="ECO:0007669"/>
    <property type="project" value="UniProtKB-EC"/>
</dbReference>
<accession>A0A1I1DU58</accession>
<keyword evidence="3" id="KW-0597">Phosphoprotein</keyword>
<comment type="catalytic activity">
    <reaction evidence="1">
        <text>ATP + protein L-histidine = ADP + protein N-phospho-L-histidine.</text>
        <dbReference type="EC" id="2.7.13.3"/>
    </reaction>
</comment>
<name>A0A1I1DU58_9BACT</name>
<evidence type="ECO:0000256" key="6">
    <source>
        <dbReference type="SAM" id="Coils"/>
    </source>
</evidence>
<dbReference type="EC" id="2.7.13.3" evidence="2"/>
<dbReference type="InterPro" id="IPR001610">
    <property type="entry name" value="PAC"/>
</dbReference>
<evidence type="ECO:0000256" key="1">
    <source>
        <dbReference type="ARBA" id="ARBA00000085"/>
    </source>
</evidence>
<organism evidence="9 10">
    <name type="scientific">Flexibacter flexilis DSM 6793</name>
    <dbReference type="NCBI Taxonomy" id="927664"/>
    <lineage>
        <taxon>Bacteria</taxon>
        <taxon>Pseudomonadati</taxon>
        <taxon>Bacteroidota</taxon>
        <taxon>Cytophagia</taxon>
        <taxon>Cytophagales</taxon>
        <taxon>Flexibacteraceae</taxon>
        <taxon>Flexibacter</taxon>
    </lineage>
</organism>
<keyword evidence="10" id="KW-1185">Reference proteome</keyword>
<dbReference type="InterPro" id="IPR003018">
    <property type="entry name" value="GAF"/>
</dbReference>
<evidence type="ECO:0000256" key="3">
    <source>
        <dbReference type="ARBA" id="ARBA00022553"/>
    </source>
</evidence>
<protein>
    <recommendedName>
        <fullName evidence="2">histidine kinase</fullName>
        <ecNumber evidence="2">2.7.13.3</ecNumber>
    </recommendedName>
</protein>
<dbReference type="Gene3D" id="3.30.450.40">
    <property type="match status" value="1"/>
</dbReference>
<dbReference type="OrthoDB" id="1109395at2"/>
<dbReference type="Proteomes" id="UP000199514">
    <property type="component" value="Unassembled WGS sequence"/>
</dbReference>
<gene>
    <name evidence="9" type="ORF">SAMN05421780_101461</name>
</gene>